<sequence>MKLTHIAGISCPDDDCPAAYLTDRGTAIIQGGIVTDPDALARLGLPAHETAVEVPISLLHDAALGLPAQ</sequence>
<protein>
    <submittedName>
        <fullName evidence="1">Uncharacterized protein</fullName>
    </submittedName>
</protein>
<dbReference type="RefSeq" id="WP_205116634.1">
    <property type="nucleotide sequence ID" value="NZ_JAFBCM010000001.1"/>
</dbReference>
<dbReference type="Proteomes" id="UP001595699">
    <property type="component" value="Unassembled WGS sequence"/>
</dbReference>
<keyword evidence="2" id="KW-1185">Reference proteome</keyword>
<reference evidence="2" key="1">
    <citation type="journal article" date="2019" name="Int. J. Syst. Evol. Microbiol.">
        <title>The Global Catalogue of Microorganisms (GCM) 10K type strain sequencing project: providing services to taxonomists for standard genome sequencing and annotation.</title>
        <authorList>
            <consortium name="The Broad Institute Genomics Platform"/>
            <consortium name="The Broad Institute Genome Sequencing Center for Infectious Disease"/>
            <person name="Wu L."/>
            <person name="Ma J."/>
        </authorList>
    </citation>
    <scope>NUCLEOTIDE SEQUENCE [LARGE SCALE GENOMIC DNA]</scope>
    <source>
        <strain evidence="2">CGMCC 4.7241</strain>
    </source>
</reference>
<dbReference type="EMBL" id="JBHRZH010000041">
    <property type="protein sequence ID" value="MFC3765547.1"/>
    <property type="molecule type" value="Genomic_DNA"/>
</dbReference>
<comment type="caution">
    <text evidence="1">The sequence shown here is derived from an EMBL/GenBank/DDBJ whole genome shotgun (WGS) entry which is preliminary data.</text>
</comment>
<proteinExistence type="predicted"/>
<evidence type="ECO:0000313" key="2">
    <source>
        <dbReference type="Proteomes" id="UP001595699"/>
    </source>
</evidence>
<accession>A0ABV7YKQ1</accession>
<gene>
    <name evidence="1" type="ORF">ACFOUW_32265</name>
</gene>
<organism evidence="1 2">
    <name type="scientific">Tenggerimyces flavus</name>
    <dbReference type="NCBI Taxonomy" id="1708749"/>
    <lineage>
        <taxon>Bacteria</taxon>
        <taxon>Bacillati</taxon>
        <taxon>Actinomycetota</taxon>
        <taxon>Actinomycetes</taxon>
        <taxon>Propionibacteriales</taxon>
        <taxon>Nocardioidaceae</taxon>
        <taxon>Tenggerimyces</taxon>
    </lineage>
</organism>
<evidence type="ECO:0000313" key="1">
    <source>
        <dbReference type="EMBL" id="MFC3765547.1"/>
    </source>
</evidence>
<name>A0ABV7YKQ1_9ACTN</name>